<dbReference type="SUPFAM" id="SSF52540">
    <property type="entry name" value="P-loop containing nucleoside triphosphate hydrolases"/>
    <property type="match status" value="1"/>
</dbReference>
<dbReference type="SUPFAM" id="SSF53448">
    <property type="entry name" value="Nucleotide-diphospho-sugar transferases"/>
    <property type="match status" value="1"/>
</dbReference>
<dbReference type="InterPro" id="IPR004435">
    <property type="entry name" value="MobB_dom"/>
</dbReference>
<name>A0ABV2FRH5_9FIRM</name>
<feature type="binding site" evidence="3">
    <location>
        <position position="76"/>
    </location>
    <ligand>
        <name>GTP</name>
        <dbReference type="ChEBI" id="CHEBI:37565"/>
    </ligand>
</feature>
<dbReference type="Pfam" id="PF12804">
    <property type="entry name" value="NTP_transf_3"/>
    <property type="match status" value="1"/>
</dbReference>
<dbReference type="InterPro" id="IPR029044">
    <property type="entry name" value="Nucleotide-diphossugar_trans"/>
</dbReference>
<keyword evidence="7" id="KW-1185">Reference proteome</keyword>
<keyword evidence="3" id="KW-0547">Nucleotide-binding</keyword>
<sequence>MAGRSEGMDMSWGGVILSGGQGSRMGYADKSSLIHGEKTFLDIIGNELHSLGVPCYLSRAAYKSGEPVQGFTVVEDTVRGKDGEWIGPMGGIWSCLEQTAEPFLFFVSCDMPLFRGRMAECLLKYWKPGVDAVLWRTRDGRLQPMCALYSRTCLRELRTRIHSQNYRMMDFLEHVNCVEAKTAKEHIPDTWFLNVNTPEIYKELGKKRLPVLAVSGRKDAGKTWLLEKLVGVLSGAGVRTAVIKHDGHEFEADVPDTDSFRMKKAGAYGTVVYSGSRFSLVKDQPGMEAEDFFAFFPEADLILLEGQKYSSFPKIEVLRAAVSSEPVCDPRTVLAYVSDVPLKQGKVFPFDSIDEISEVIIRWMDGKC</sequence>
<dbReference type="Pfam" id="PF03205">
    <property type="entry name" value="MobB"/>
    <property type="match status" value="1"/>
</dbReference>
<keyword evidence="3" id="KW-0479">Metal-binding</keyword>
<keyword evidence="3" id="KW-0808">Transferase</keyword>
<keyword evidence="1 3" id="KW-0342">GTP-binding</keyword>
<dbReference type="Gene3D" id="3.40.50.300">
    <property type="entry name" value="P-loop containing nucleotide triphosphate hydrolases"/>
    <property type="match status" value="1"/>
</dbReference>
<feature type="binding site" evidence="3">
    <location>
        <begin position="17"/>
        <end position="19"/>
    </location>
    <ligand>
        <name>GTP</name>
        <dbReference type="ChEBI" id="CHEBI:37565"/>
    </ligand>
</feature>
<dbReference type="CDD" id="cd03116">
    <property type="entry name" value="MobB"/>
    <property type="match status" value="1"/>
</dbReference>
<keyword evidence="2 3" id="KW-0501">Molybdenum cofactor biosynthesis</keyword>
<comment type="catalytic activity">
    <reaction evidence="3">
        <text>Mo-molybdopterin + GTP + H(+) = Mo-molybdopterin guanine dinucleotide + diphosphate</text>
        <dbReference type="Rhea" id="RHEA:34243"/>
        <dbReference type="ChEBI" id="CHEBI:15378"/>
        <dbReference type="ChEBI" id="CHEBI:33019"/>
        <dbReference type="ChEBI" id="CHEBI:37565"/>
        <dbReference type="ChEBI" id="CHEBI:71302"/>
        <dbReference type="ChEBI" id="CHEBI:71310"/>
        <dbReference type="EC" id="2.7.7.77"/>
    </reaction>
</comment>
<dbReference type="Gene3D" id="3.90.550.10">
    <property type="entry name" value="Spore Coat Polysaccharide Biosynthesis Protein SpsA, Chain A"/>
    <property type="match status" value="1"/>
</dbReference>
<dbReference type="PANTHER" id="PTHR40072:SF1">
    <property type="entry name" value="MOLYBDOPTERIN-GUANINE DINUCLEOTIDE BIOSYNTHESIS ADAPTER PROTEIN"/>
    <property type="match status" value="1"/>
</dbReference>
<feature type="domain" description="MobA-like NTP transferase" evidence="5">
    <location>
        <begin position="14"/>
        <end position="173"/>
    </location>
</feature>
<dbReference type="Proteomes" id="UP001549200">
    <property type="component" value="Unassembled WGS sequence"/>
</dbReference>
<feature type="binding site" evidence="3">
    <location>
        <position position="110"/>
    </location>
    <ligand>
        <name>Mg(2+)</name>
        <dbReference type="ChEBI" id="CHEBI:18420"/>
    </ligand>
</feature>
<organism evidence="6 7">
    <name type="scientific">Enterocloster citroniae</name>
    <dbReference type="NCBI Taxonomy" id="358743"/>
    <lineage>
        <taxon>Bacteria</taxon>
        <taxon>Bacillati</taxon>
        <taxon>Bacillota</taxon>
        <taxon>Clostridia</taxon>
        <taxon>Lachnospirales</taxon>
        <taxon>Lachnospiraceae</taxon>
        <taxon>Enterocloster</taxon>
    </lineage>
</organism>
<dbReference type="InterPro" id="IPR027417">
    <property type="entry name" value="P-loop_NTPase"/>
</dbReference>
<feature type="binding site" evidence="3">
    <location>
        <position position="30"/>
    </location>
    <ligand>
        <name>GTP</name>
        <dbReference type="ChEBI" id="CHEBI:37565"/>
    </ligand>
</feature>
<comment type="domain">
    <text evidence="3">The N-terminal domain determines nucleotide recognition and specific binding, while the C-terminal domain determines the specific binding to the target protein.</text>
</comment>
<comment type="caution">
    <text evidence="6">The sequence shown here is derived from an EMBL/GenBank/DDBJ whole genome shotgun (WGS) entry which is preliminary data.</text>
</comment>
<comment type="caution">
    <text evidence="3">Lacks conserved residue(s) required for the propagation of feature annotation.</text>
</comment>
<comment type="cofactor">
    <cofactor evidence="3">
        <name>Mg(2+)</name>
        <dbReference type="ChEBI" id="CHEBI:18420"/>
    </cofactor>
</comment>
<evidence type="ECO:0000259" key="5">
    <source>
        <dbReference type="Pfam" id="PF12804"/>
    </source>
</evidence>
<feature type="domain" description="Molybdopterin-guanine dinucleotide biosynthesis protein B (MobB)" evidence="4">
    <location>
        <begin position="211"/>
        <end position="339"/>
    </location>
</feature>
<evidence type="ECO:0000313" key="7">
    <source>
        <dbReference type="Proteomes" id="UP001549200"/>
    </source>
</evidence>
<dbReference type="NCBIfam" id="TIGR00176">
    <property type="entry name" value="mobB"/>
    <property type="match status" value="1"/>
</dbReference>
<dbReference type="InterPro" id="IPR052539">
    <property type="entry name" value="MGD_biosynthesis_adapter"/>
</dbReference>
<dbReference type="InterPro" id="IPR013482">
    <property type="entry name" value="Molybde_CF_guanTrfase"/>
</dbReference>
<evidence type="ECO:0000256" key="1">
    <source>
        <dbReference type="ARBA" id="ARBA00023134"/>
    </source>
</evidence>
<dbReference type="PANTHER" id="PTHR40072">
    <property type="entry name" value="MOLYBDOPTERIN-GUANINE DINUCLEOTIDE BIOSYNTHESIS ADAPTER PROTEIN-RELATED"/>
    <property type="match status" value="1"/>
</dbReference>
<dbReference type="GeneID" id="93161438"/>
<dbReference type="CDD" id="cd02503">
    <property type="entry name" value="MobA"/>
    <property type="match status" value="1"/>
</dbReference>
<evidence type="ECO:0000313" key="6">
    <source>
        <dbReference type="EMBL" id="MET3568539.1"/>
    </source>
</evidence>
<feature type="binding site" evidence="3">
    <location>
        <position position="110"/>
    </location>
    <ligand>
        <name>GTP</name>
        <dbReference type="ChEBI" id="CHEBI:37565"/>
    </ligand>
</feature>
<evidence type="ECO:0000256" key="3">
    <source>
        <dbReference type="HAMAP-Rule" id="MF_00316"/>
    </source>
</evidence>
<comment type="subcellular location">
    <subcellularLocation>
        <location evidence="3">Cytoplasm</location>
    </subcellularLocation>
</comment>
<dbReference type="EMBL" id="JBEPLZ010000001">
    <property type="protein sequence ID" value="MET3568539.1"/>
    <property type="molecule type" value="Genomic_DNA"/>
</dbReference>
<keyword evidence="3" id="KW-0963">Cytoplasm</keyword>
<accession>A0ABV2FRH5</accession>
<dbReference type="HAMAP" id="MF_00316">
    <property type="entry name" value="MobA"/>
    <property type="match status" value="1"/>
</dbReference>
<reference evidence="6 7" key="1">
    <citation type="submission" date="2024-06" db="EMBL/GenBank/DDBJ databases">
        <title>Genomic Encyclopedia of Type Strains, Phase IV (KMG-IV): sequencing the most valuable type-strain genomes for metagenomic binning, comparative biology and taxonomic classification.</title>
        <authorList>
            <person name="Goeker M."/>
        </authorList>
    </citation>
    <scope>NUCLEOTIDE SEQUENCE [LARGE SCALE GENOMIC DNA]</scope>
    <source>
        <strain evidence="6 7">DSM 19261</strain>
    </source>
</reference>
<comment type="function">
    <text evidence="3">Transfers a GMP moiety from GTP to Mo-molybdopterin (Mo-MPT) cofactor (Moco or molybdenum cofactor) to form Mo-molybdopterin guanine dinucleotide (Mo-MGD) cofactor.</text>
</comment>
<dbReference type="EC" id="2.7.7.77" evidence="3"/>
<keyword evidence="3" id="KW-0460">Magnesium</keyword>
<protein>
    <recommendedName>
        <fullName evidence="3">Probable molybdenum cofactor guanylyltransferase</fullName>
        <shortName evidence="3">MoCo guanylyltransferase</shortName>
        <ecNumber evidence="3">2.7.7.77</ecNumber>
    </recommendedName>
    <alternativeName>
        <fullName evidence="3">GTP:molybdopterin guanylyltransferase</fullName>
    </alternativeName>
    <alternativeName>
        <fullName evidence="3">Mo-MPT guanylyltransferase</fullName>
    </alternativeName>
    <alternativeName>
        <fullName evidence="3">Molybdopterin guanylyltransferase</fullName>
    </alternativeName>
    <alternativeName>
        <fullName evidence="3">Molybdopterin-guanine dinucleotide synthase</fullName>
        <shortName evidence="3">MGD synthase</shortName>
    </alternativeName>
</protein>
<dbReference type="InterPro" id="IPR025877">
    <property type="entry name" value="MobA-like_NTP_Trfase"/>
</dbReference>
<dbReference type="RefSeq" id="WP_227884406.1">
    <property type="nucleotide sequence ID" value="NZ_CABJDD010000005.1"/>
</dbReference>
<evidence type="ECO:0000259" key="4">
    <source>
        <dbReference type="Pfam" id="PF03205"/>
    </source>
</evidence>
<gene>
    <name evidence="3" type="primary">mobA</name>
    <name evidence="6" type="ORF">ABID13_000151</name>
</gene>
<proteinExistence type="inferred from homology"/>
<evidence type="ECO:0000256" key="2">
    <source>
        <dbReference type="ARBA" id="ARBA00023150"/>
    </source>
</evidence>
<comment type="similarity">
    <text evidence="3">Belongs to the MobA family.</text>
</comment>